<dbReference type="GO" id="GO:0008270">
    <property type="term" value="F:zinc ion binding"/>
    <property type="evidence" value="ECO:0007669"/>
    <property type="project" value="InterPro"/>
</dbReference>
<dbReference type="Proteomes" id="UP000452235">
    <property type="component" value="Unassembled WGS sequence"/>
</dbReference>
<evidence type="ECO:0000313" key="3">
    <source>
        <dbReference type="Proteomes" id="UP000452235"/>
    </source>
</evidence>
<comment type="caution">
    <text evidence="2">The sequence shown here is derived from an EMBL/GenBank/DDBJ whole genome shotgun (WGS) entry which is preliminary data.</text>
</comment>
<dbReference type="InterPro" id="IPR036864">
    <property type="entry name" value="Zn2-C6_fun-type_DNA-bd_sf"/>
</dbReference>
<keyword evidence="3" id="KW-1185">Reference proteome</keyword>
<name>A0A5M3YTM5_ASPTE</name>
<feature type="region of interest" description="Disordered" evidence="1">
    <location>
        <begin position="62"/>
        <end position="83"/>
    </location>
</feature>
<reference evidence="2 3" key="1">
    <citation type="submission" date="2020-01" db="EMBL/GenBank/DDBJ databases">
        <title>Aspergillus terreus IFO 6365 whole genome shotgun sequence.</title>
        <authorList>
            <person name="Kanamasa S."/>
            <person name="Takahashi H."/>
        </authorList>
    </citation>
    <scope>NUCLEOTIDE SEQUENCE [LARGE SCALE GENOMIC DNA]</scope>
    <source>
        <strain evidence="2 3">IFO 6365</strain>
    </source>
</reference>
<dbReference type="Gene3D" id="4.10.240.10">
    <property type="entry name" value="Zn(2)-C6 fungal-type DNA-binding domain"/>
    <property type="match status" value="1"/>
</dbReference>
<proteinExistence type="predicted"/>
<evidence type="ECO:0000256" key="1">
    <source>
        <dbReference type="SAM" id="MobiDB-lite"/>
    </source>
</evidence>
<protein>
    <submittedName>
        <fullName evidence="2">Aflatoxin biosynthesis regulatory protein</fullName>
    </submittedName>
</protein>
<dbReference type="InterPro" id="IPR001138">
    <property type="entry name" value="Zn2Cys6_DnaBD"/>
</dbReference>
<evidence type="ECO:0000313" key="2">
    <source>
        <dbReference type="EMBL" id="GFF15263.1"/>
    </source>
</evidence>
<dbReference type="PRINTS" id="PR00755">
    <property type="entry name" value="AFLATOXINBRP"/>
</dbReference>
<dbReference type="AlphaFoldDB" id="A0A5M3YTM5"/>
<dbReference type="PROSITE" id="PS50048">
    <property type="entry name" value="ZN2_CY6_FUNGAL_2"/>
    <property type="match status" value="1"/>
</dbReference>
<feature type="region of interest" description="Disordered" evidence="1">
    <location>
        <begin position="96"/>
        <end position="116"/>
    </location>
</feature>
<dbReference type="CDD" id="cd00067">
    <property type="entry name" value="GAL4"/>
    <property type="match status" value="1"/>
</dbReference>
<dbReference type="SUPFAM" id="SSF57701">
    <property type="entry name" value="Zn2/Cys6 DNA-binding domain"/>
    <property type="match status" value="1"/>
</dbReference>
<dbReference type="SMART" id="SM00066">
    <property type="entry name" value="GAL4"/>
    <property type="match status" value="1"/>
</dbReference>
<sequence length="479" mass="51626">MATSTLPPMEPAAGAETRLELSSQGELRSSCDLCYSSKVRCPREKPTCARCDKIGVRCTYSPTKRPGRPRRRAPSGAAATGATRKSSLVYASCMAPKSSNQGLDQPPGDQSSTTPTLPLYDPVIFPAFNLSYAPSVESSSDIAGDIWDKVLTDTSLEMAINQGVETAGVPPPTAKNAELLPSESPLTPLTNESILILPDGPMLRTPREDVWSTSMEWTREEAEEAIAVDLSGGLESSSQEPLTIPGTSTSFPSGFDQFLEHCRMVKHLTSSITGPLTLLTSQAAVGMDETSKTTTTSSSNGASASMQCLCHVALFNLQCYRHTLGQMRPEQSLETCLHAQRILHWTSTMHRDCPTCRDDLVAILNVTCIARQIAQVYCSIITGQVQERYSQGNRPAGSLSPIESTRLSLGSNIIQGPSKLNALSRLIGLKLRQMRDLLESFQTSMSTVPVSDIREPIQLVISGALGRISVAMGMLSTLK</sequence>
<dbReference type="GO" id="GO:0000981">
    <property type="term" value="F:DNA-binding transcription factor activity, RNA polymerase II-specific"/>
    <property type="evidence" value="ECO:0007669"/>
    <property type="project" value="InterPro"/>
</dbReference>
<feature type="compositionally biased region" description="Low complexity" evidence="1">
    <location>
        <begin position="74"/>
        <end position="83"/>
    </location>
</feature>
<dbReference type="GO" id="GO:0009893">
    <property type="term" value="P:positive regulation of metabolic process"/>
    <property type="evidence" value="ECO:0007669"/>
    <property type="project" value="UniProtKB-ARBA"/>
</dbReference>
<dbReference type="EMBL" id="BLJY01000004">
    <property type="protein sequence ID" value="GFF15263.1"/>
    <property type="molecule type" value="Genomic_DNA"/>
</dbReference>
<dbReference type="Pfam" id="PF00172">
    <property type="entry name" value="Zn_clus"/>
    <property type="match status" value="1"/>
</dbReference>
<accession>A0A5M3YTM5</accession>
<gene>
    <name evidence="2" type="ORF">ATEIFO6365_0004038200</name>
</gene>
<organism evidence="2 3">
    <name type="scientific">Aspergillus terreus</name>
    <dbReference type="NCBI Taxonomy" id="33178"/>
    <lineage>
        <taxon>Eukaryota</taxon>
        <taxon>Fungi</taxon>
        <taxon>Dikarya</taxon>
        <taxon>Ascomycota</taxon>
        <taxon>Pezizomycotina</taxon>
        <taxon>Eurotiomycetes</taxon>
        <taxon>Eurotiomycetidae</taxon>
        <taxon>Eurotiales</taxon>
        <taxon>Aspergillaceae</taxon>
        <taxon>Aspergillus</taxon>
        <taxon>Aspergillus subgen. Circumdati</taxon>
    </lineage>
</organism>
<feature type="compositionally biased region" description="Polar residues" evidence="1">
    <location>
        <begin position="97"/>
        <end position="116"/>
    </location>
</feature>
<dbReference type="OrthoDB" id="2943660at2759"/>